<evidence type="ECO:0000256" key="8">
    <source>
        <dbReference type="SAM" id="Phobius"/>
    </source>
</evidence>
<feature type="transmembrane region" description="Helical" evidence="8">
    <location>
        <begin position="193"/>
        <end position="220"/>
    </location>
</feature>
<feature type="transmembrane region" description="Helical" evidence="8">
    <location>
        <begin position="154"/>
        <end position="172"/>
    </location>
</feature>
<feature type="compositionally biased region" description="Pro residues" evidence="7">
    <location>
        <begin position="342"/>
        <end position="352"/>
    </location>
</feature>
<keyword evidence="3 6" id="KW-0812">Transmembrane</keyword>
<evidence type="ECO:0000256" key="7">
    <source>
        <dbReference type="SAM" id="MobiDB-lite"/>
    </source>
</evidence>
<dbReference type="RefSeq" id="WP_005871768.1">
    <property type="nucleotide sequence ID" value="NZ_AKFS01000258.1"/>
</dbReference>
<proteinExistence type="inferred from homology"/>
<accession>J0MWN7</accession>
<evidence type="ECO:0000256" key="5">
    <source>
        <dbReference type="ARBA" id="ARBA00023136"/>
    </source>
</evidence>
<feature type="transmembrane region" description="Helical" evidence="8">
    <location>
        <begin position="59"/>
        <end position="78"/>
    </location>
</feature>
<feature type="region of interest" description="Disordered" evidence="7">
    <location>
        <begin position="315"/>
        <end position="352"/>
    </location>
</feature>
<dbReference type="GO" id="GO:0055085">
    <property type="term" value="P:transmembrane transport"/>
    <property type="evidence" value="ECO:0007669"/>
    <property type="project" value="InterPro"/>
</dbReference>
<dbReference type="AlphaFoldDB" id="J0MWN7"/>
<dbReference type="GO" id="GO:0043190">
    <property type="term" value="C:ATP-binding cassette (ABC) transporter complex"/>
    <property type="evidence" value="ECO:0007669"/>
    <property type="project" value="InterPro"/>
</dbReference>
<dbReference type="OrthoDB" id="4425802at2"/>
<protein>
    <submittedName>
        <fullName evidence="9">ABC 3 transport family protein</fullName>
    </submittedName>
</protein>
<feature type="transmembrane region" description="Helical" evidence="8">
    <location>
        <begin position="271"/>
        <end position="290"/>
    </location>
</feature>
<dbReference type="PANTHER" id="PTHR30477">
    <property type="entry name" value="ABC-TRANSPORTER METAL-BINDING PROTEIN"/>
    <property type="match status" value="1"/>
</dbReference>
<dbReference type="Gene3D" id="1.10.3470.10">
    <property type="entry name" value="ABC transporter involved in vitamin B12 uptake, BtuC"/>
    <property type="match status" value="1"/>
</dbReference>
<evidence type="ECO:0000256" key="1">
    <source>
        <dbReference type="ARBA" id="ARBA00004141"/>
    </source>
</evidence>
<comment type="similarity">
    <text evidence="2 6">Belongs to the ABC-3 integral membrane protein family.</text>
</comment>
<dbReference type="InterPro" id="IPR037294">
    <property type="entry name" value="ABC_BtuC-like"/>
</dbReference>
<organism evidence="9 10">
    <name type="scientific">Schaalia georgiae F0490</name>
    <dbReference type="NCBI Taxonomy" id="1125717"/>
    <lineage>
        <taxon>Bacteria</taxon>
        <taxon>Bacillati</taxon>
        <taxon>Actinomycetota</taxon>
        <taxon>Actinomycetes</taxon>
        <taxon>Actinomycetales</taxon>
        <taxon>Actinomycetaceae</taxon>
        <taxon>Schaalia</taxon>
    </lineage>
</organism>
<evidence type="ECO:0000256" key="3">
    <source>
        <dbReference type="ARBA" id="ARBA00022692"/>
    </source>
</evidence>
<sequence length="352" mass="35737">MTAAFSGALEALRDLLSGVPGLGWVTYAPYAFRPFVLVVVLALVVGPVSTIVNLRRLEFNAEAMVHSVFPGVVAAAVWWGTRMIIPGAALAAVAATCALVAASRSKRENEAATAVVLATFFSIGVIISLRKGDMSGQLEALMFGRLMEMSDERLMQSLIVCALALAALALTWKEQVFVAHDRDGARVAGVRVLAVDVVINAAIGAVVVAASAAIGVLLVIGYVVVPGVGARLAAPSATRMSATASGIALVGALSGLALMNAPTARPISPQAALALTVIAVSAAVGGWGLLRERLRGADREPAALVPSERGERAAVEGAAALVPQEGGERNTDLAGASQPAPASSPAPLGSPS</sequence>
<keyword evidence="6" id="KW-0813">Transport</keyword>
<dbReference type="SUPFAM" id="SSF81345">
    <property type="entry name" value="ABC transporter involved in vitamin B12 uptake, BtuC"/>
    <property type="match status" value="1"/>
</dbReference>
<feature type="transmembrane region" description="Helical" evidence="8">
    <location>
        <begin position="30"/>
        <end position="52"/>
    </location>
</feature>
<feature type="transmembrane region" description="Helical" evidence="8">
    <location>
        <begin position="240"/>
        <end position="259"/>
    </location>
</feature>
<evidence type="ECO:0000256" key="2">
    <source>
        <dbReference type="ARBA" id="ARBA00008034"/>
    </source>
</evidence>
<dbReference type="GO" id="GO:0010043">
    <property type="term" value="P:response to zinc ion"/>
    <property type="evidence" value="ECO:0007669"/>
    <property type="project" value="TreeGrafter"/>
</dbReference>
<feature type="transmembrane region" description="Helical" evidence="8">
    <location>
        <begin position="84"/>
        <end position="102"/>
    </location>
</feature>
<gene>
    <name evidence="9" type="ORF">HMPREF1317_1242</name>
</gene>
<evidence type="ECO:0000313" key="10">
    <source>
        <dbReference type="Proteomes" id="UP000004578"/>
    </source>
</evidence>
<name>J0MWN7_9ACTO</name>
<dbReference type="Pfam" id="PF00950">
    <property type="entry name" value="ABC-3"/>
    <property type="match status" value="1"/>
</dbReference>
<feature type="transmembrane region" description="Helical" evidence="8">
    <location>
        <begin position="111"/>
        <end position="129"/>
    </location>
</feature>
<dbReference type="PATRIC" id="fig|1125717.3.peg.1616"/>
<dbReference type="EMBL" id="AKFS01000258">
    <property type="protein sequence ID" value="EJF38744.1"/>
    <property type="molecule type" value="Genomic_DNA"/>
</dbReference>
<dbReference type="PANTHER" id="PTHR30477:SF13">
    <property type="entry name" value="IRON TRANSPORT SYSTEM MEMBRANE PROTEIN HI_0360-RELATED"/>
    <property type="match status" value="1"/>
</dbReference>
<comment type="caution">
    <text evidence="9">The sequence shown here is derived from an EMBL/GenBank/DDBJ whole genome shotgun (WGS) entry which is preliminary data.</text>
</comment>
<comment type="subcellular location">
    <subcellularLocation>
        <location evidence="6">Cell membrane</location>
        <topology evidence="6">Multi-pass membrane protein</topology>
    </subcellularLocation>
    <subcellularLocation>
        <location evidence="1">Membrane</location>
        <topology evidence="1">Multi-pass membrane protein</topology>
    </subcellularLocation>
</comment>
<dbReference type="Proteomes" id="UP000004578">
    <property type="component" value="Unassembled WGS sequence"/>
</dbReference>
<dbReference type="InterPro" id="IPR001626">
    <property type="entry name" value="ABC_TroCD"/>
</dbReference>
<keyword evidence="10" id="KW-1185">Reference proteome</keyword>
<reference evidence="9 10" key="1">
    <citation type="submission" date="2012-05" db="EMBL/GenBank/DDBJ databases">
        <authorList>
            <person name="Harkins D.M."/>
            <person name="Madupu R."/>
            <person name="Durkin A.S."/>
            <person name="Torralba M."/>
            <person name="Methe B."/>
            <person name="Sutton G.G."/>
            <person name="Nelson K.E."/>
        </authorList>
    </citation>
    <scope>NUCLEOTIDE SEQUENCE [LARGE SCALE GENOMIC DNA]</scope>
    <source>
        <strain evidence="9 10">F0490</strain>
    </source>
</reference>
<keyword evidence="4 8" id="KW-1133">Transmembrane helix</keyword>
<evidence type="ECO:0000256" key="4">
    <source>
        <dbReference type="ARBA" id="ARBA00022989"/>
    </source>
</evidence>
<evidence type="ECO:0000313" key="9">
    <source>
        <dbReference type="EMBL" id="EJF38744.1"/>
    </source>
</evidence>
<evidence type="ECO:0000256" key="6">
    <source>
        <dbReference type="RuleBase" id="RU003943"/>
    </source>
</evidence>
<keyword evidence="5 8" id="KW-0472">Membrane</keyword>